<proteinExistence type="evidence at transcript level"/>
<feature type="signal peptide" evidence="1">
    <location>
        <begin position="1"/>
        <end position="23"/>
    </location>
</feature>
<dbReference type="GO" id="GO:0043176">
    <property type="term" value="F:amine binding"/>
    <property type="evidence" value="ECO:0007669"/>
    <property type="project" value="InterPro"/>
</dbReference>
<dbReference type="EMBL" id="GACK01010851">
    <property type="protein sequence ID" value="JAA54183.1"/>
    <property type="molecule type" value="mRNA"/>
</dbReference>
<evidence type="ECO:0000313" key="2">
    <source>
        <dbReference type="EMBL" id="JAA54183.1"/>
    </source>
</evidence>
<dbReference type="GO" id="GO:0030682">
    <property type="term" value="P:symbiont-mediated perturbation of host defenses"/>
    <property type="evidence" value="ECO:0007669"/>
    <property type="project" value="InterPro"/>
</dbReference>
<keyword evidence="1" id="KW-0732">Signal</keyword>
<dbReference type="InterPro" id="IPR002970">
    <property type="entry name" value="Tick_his-bd"/>
</dbReference>
<dbReference type="Gene3D" id="2.40.128.20">
    <property type="match status" value="1"/>
</dbReference>
<dbReference type="SUPFAM" id="SSF50814">
    <property type="entry name" value="Lipocalins"/>
    <property type="match status" value="1"/>
</dbReference>
<evidence type="ECO:0000256" key="1">
    <source>
        <dbReference type="SAM" id="SignalP"/>
    </source>
</evidence>
<dbReference type="InterPro" id="IPR012674">
    <property type="entry name" value="Calycin"/>
</dbReference>
<reference evidence="2" key="2">
    <citation type="journal article" date="2015" name="J. Proteomics">
        <title>Sexual differences in the sialomes of the zebra tick, Rhipicephalus pulchellus.</title>
        <authorList>
            <person name="Tan A.W."/>
            <person name="Francischetti I.M."/>
            <person name="Slovak M."/>
            <person name="Kini R.M."/>
            <person name="Ribeiro J.M."/>
        </authorList>
    </citation>
    <scope>NUCLEOTIDE SEQUENCE</scope>
    <source>
        <tissue evidence="2">Salivary gland</tissue>
    </source>
</reference>
<feature type="chain" id="PRO_5003981289" evidence="1">
    <location>
        <begin position="24"/>
        <end position="190"/>
    </location>
</feature>
<dbReference type="Pfam" id="PF02098">
    <property type="entry name" value="His_binding"/>
    <property type="match status" value="1"/>
</dbReference>
<organism evidence="2">
    <name type="scientific">Rhipicephalus pulchellus</name>
    <name type="common">Yellow backed tick</name>
    <name type="synonym">Dermacentor pulchellus</name>
    <dbReference type="NCBI Taxonomy" id="72859"/>
    <lineage>
        <taxon>Eukaryota</taxon>
        <taxon>Metazoa</taxon>
        <taxon>Ecdysozoa</taxon>
        <taxon>Arthropoda</taxon>
        <taxon>Chelicerata</taxon>
        <taxon>Arachnida</taxon>
        <taxon>Acari</taxon>
        <taxon>Parasitiformes</taxon>
        <taxon>Ixodida</taxon>
        <taxon>Ixodoidea</taxon>
        <taxon>Ixodidae</taxon>
        <taxon>Rhipicephalinae</taxon>
        <taxon>Rhipicephalus</taxon>
        <taxon>Rhipicephalus</taxon>
    </lineage>
</organism>
<protein>
    <submittedName>
        <fullName evidence="2">Putative group ii salivary lipocalin</fullName>
    </submittedName>
</protein>
<accession>L7LTH2</accession>
<dbReference type="AlphaFoldDB" id="L7LTH2"/>
<reference evidence="2" key="1">
    <citation type="submission" date="2012-11" db="EMBL/GenBank/DDBJ databases">
        <authorList>
            <person name="Lucero-Rivera Y.E."/>
            <person name="Tovar-Ramirez D."/>
        </authorList>
    </citation>
    <scope>NUCLEOTIDE SEQUENCE</scope>
    <source>
        <tissue evidence="2">Salivary gland</tissue>
    </source>
</reference>
<name>L7LTH2_RHIPC</name>
<sequence>MTYFLEQAPLCAFLILMLSASAAISSLPTVADDVPDAFQVFGRFPHIVAISDVDNDTIFECLTAKRTEYDPEAKTVTYVAMFKGHHGGKKKSVAFHLSKGPSPNIVEFTEDEHPDHRESAEICYTDYETCYIVRFLYFGQQCFLYVPKGLEDNVPRHCIDHFADICGVVVPTYSRDLCPDDEDDRANMRH</sequence>